<evidence type="ECO:0000313" key="4">
    <source>
        <dbReference type="EMBL" id="WLF44543.1"/>
    </source>
</evidence>
<dbReference type="GO" id="GO:0016491">
    <property type="term" value="F:oxidoreductase activity"/>
    <property type="evidence" value="ECO:0007669"/>
    <property type="project" value="UniProtKB-KW"/>
</dbReference>
<evidence type="ECO:0000256" key="1">
    <source>
        <dbReference type="ARBA" id="ARBA00005995"/>
    </source>
</evidence>
<dbReference type="PANTHER" id="PTHR43563:SF1">
    <property type="entry name" value="AMINE OXIDASE [FLAVIN-CONTAINING] B"/>
    <property type="match status" value="1"/>
</dbReference>
<evidence type="ECO:0000313" key="5">
    <source>
        <dbReference type="Proteomes" id="UP001066327"/>
    </source>
</evidence>
<name>A0AAX3Y8Z6_RHOOP</name>
<evidence type="ECO:0000313" key="3">
    <source>
        <dbReference type="EMBL" id="MCZ4590018.1"/>
    </source>
</evidence>
<comment type="similarity">
    <text evidence="1">Belongs to the flavin monoamine oxidase family.</text>
</comment>
<feature type="domain" description="Amine oxidase" evidence="2">
    <location>
        <begin position="15"/>
        <end position="423"/>
    </location>
</feature>
<dbReference type="InterPro" id="IPR002937">
    <property type="entry name" value="Amino_oxidase"/>
</dbReference>
<protein>
    <submittedName>
        <fullName evidence="4">NAD(P)/FAD-dependent oxidoreductase</fullName>
        <ecNumber evidence="4">1.-.-.-</ecNumber>
    </submittedName>
</protein>
<dbReference type="EMBL" id="JAPWIS010000040">
    <property type="protein sequence ID" value="MCZ4590018.1"/>
    <property type="molecule type" value="Genomic_DNA"/>
</dbReference>
<dbReference type="InterPro" id="IPR050703">
    <property type="entry name" value="Flavin_MAO"/>
</dbReference>
<keyword evidence="5" id="KW-1185">Reference proteome</keyword>
<dbReference type="Gene3D" id="3.90.660.10">
    <property type="match status" value="1"/>
</dbReference>
<dbReference type="RefSeq" id="WP_269592770.1">
    <property type="nucleotide sequence ID" value="NZ_CP130953.1"/>
</dbReference>
<dbReference type="InterPro" id="IPR036188">
    <property type="entry name" value="FAD/NAD-bd_sf"/>
</dbReference>
<gene>
    <name evidence="3" type="ORF">O4328_41410</name>
    <name evidence="4" type="ORF">Q5707_21560</name>
</gene>
<dbReference type="Gene3D" id="1.10.405.10">
    <property type="entry name" value="Guanine Nucleotide Dissociation Inhibitor, domain 1"/>
    <property type="match status" value="1"/>
</dbReference>
<dbReference type="AlphaFoldDB" id="A0AAX3Y8Z6"/>
<reference evidence="4" key="2">
    <citation type="submission" date="2023-07" db="EMBL/GenBank/DDBJ databases">
        <title>Genomic analysis of Rhodococcus opacus VOC-14 with glycol ethers degradation activity.</title>
        <authorList>
            <person name="Narkevich D.A."/>
            <person name="Hlushen A.M."/>
            <person name="Akhremchuk A.E."/>
            <person name="Sikolenko M.A."/>
            <person name="Valentovich L.N."/>
        </authorList>
    </citation>
    <scope>NUCLEOTIDE SEQUENCE</scope>
    <source>
        <strain evidence="4">VOC-14</strain>
    </source>
</reference>
<dbReference type="EC" id="1.-.-.-" evidence="4"/>
<dbReference type="Proteomes" id="UP001066327">
    <property type="component" value="Unassembled WGS sequence"/>
</dbReference>
<dbReference type="Proteomes" id="UP001231166">
    <property type="component" value="Chromosome"/>
</dbReference>
<reference evidence="3" key="1">
    <citation type="submission" date="2022-12" db="EMBL/GenBank/DDBJ databases">
        <authorList>
            <person name="Krivoruchko A.V."/>
            <person name="Elkin A."/>
        </authorList>
    </citation>
    <scope>NUCLEOTIDE SEQUENCE</scope>
    <source>
        <strain evidence="3">IEGM 249</strain>
    </source>
</reference>
<accession>A0AAX3Y8Z6</accession>
<dbReference type="SUPFAM" id="SSF51905">
    <property type="entry name" value="FAD/NAD(P)-binding domain"/>
    <property type="match status" value="1"/>
</dbReference>
<dbReference type="EMBL" id="CP130953">
    <property type="protein sequence ID" value="WLF44543.1"/>
    <property type="molecule type" value="Genomic_DNA"/>
</dbReference>
<dbReference type="PRINTS" id="PR00411">
    <property type="entry name" value="PNDRDTASEI"/>
</dbReference>
<keyword evidence="4" id="KW-0560">Oxidoreductase</keyword>
<dbReference type="Pfam" id="PF01593">
    <property type="entry name" value="Amino_oxidase"/>
    <property type="match status" value="1"/>
</dbReference>
<evidence type="ECO:0000259" key="2">
    <source>
        <dbReference type="Pfam" id="PF01593"/>
    </source>
</evidence>
<dbReference type="PANTHER" id="PTHR43563">
    <property type="entry name" value="AMINE OXIDASE"/>
    <property type="match status" value="1"/>
</dbReference>
<sequence length="429" mass="46216">MSEQIYDVAVIGGGFAGLTAAREASQLGKSVVVIEATNRLGGRTWTEDRLGTRIELGGTDVHWLQPHVWSEVSRYNLAIEEFTPPTELLYISDGQVHQGSDEFVFGLMDKGMSALADVARTAYERPHNPHFSNAAFDFDKLTVGEFLDGVDMTQLERDMTSSFWAAACQAPLDKAGISIALRWLALAGWDWQVMLDVISRYKIVGGTGLLIDGIVSDTKAEFIMDAKVAALTESESTVSIDLADGRSVTSRTVVCAVPVNVLSDIAIEPEQPHIQRIAAAGQISGGQKVVVRIKGDRAPYMAFAPEGHPLVLLQYDRSIDGDHIAVAFGADASAVNGSSRDEVEAVLRTWMPDLEVVDVATHNWTTDGLYRGTWAVPAPGQLRDQLEAVQARNSRILLAGADLASGSFGLIDGAIFTGTRAGRDAARMS</sequence>
<dbReference type="Gene3D" id="3.50.50.60">
    <property type="entry name" value="FAD/NAD(P)-binding domain"/>
    <property type="match status" value="1"/>
</dbReference>
<evidence type="ECO:0000313" key="6">
    <source>
        <dbReference type="Proteomes" id="UP001231166"/>
    </source>
</evidence>
<organism evidence="4 6">
    <name type="scientific">Rhodococcus opacus</name>
    <name type="common">Nocardia opaca</name>
    <dbReference type="NCBI Taxonomy" id="37919"/>
    <lineage>
        <taxon>Bacteria</taxon>
        <taxon>Bacillati</taxon>
        <taxon>Actinomycetota</taxon>
        <taxon>Actinomycetes</taxon>
        <taxon>Mycobacteriales</taxon>
        <taxon>Nocardiaceae</taxon>
        <taxon>Rhodococcus</taxon>
    </lineage>
</organism>
<proteinExistence type="inferred from homology"/>